<dbReference type="EMBL" id="LAZR01000272">
    <property type="protein sequence ID" value="KKN77841.1"/>
    <property type="molecule type" value="Genomic_DNA"/>
</dbReference>
<reference evidence="1" key="1">
    <citation type="journal article" date="2015" name="Nature">
        <title>Complex archaea that bridge the gap between prokaryotes and eukaryotes.</title>
        <authorList>
            <person name="Spang A."/>
            <person name="Saw J.H."/>
            <person name="Jorgensen S.L."/>
            <person name="Zaremba-Niedzwiedzka K."/>
            <person name="Martijn J."/>
            <person name="Lind A.E."/>
            <person name="van Eijk R."/>
            <person name="Schleper C."/>
            <person name="Guy L."/>
            <person name="Ettema T.J."/>
        </authorList>
    </citation>
    <scope>NUCLEOTIDE SEQUENCE</scope>
</reference>
<protein>
    <submittedName>
        <fullName evidence="1">Uncharacterized protein</fullName>
    </submittedName>
</protein>
<dbReference type="AlphaFoldDB" id="A0A0F9VWL5"/>
<accession>A0A0F9VWL5</accession>
<sequence length="155" mass="17841">MKPQFILKGTTIKLLFRNNSAPLAGFYEEATDTIYVSSGLPPLIAECVYLHEREHQKCYLRRCKCYFGPLHVDDDCAEYHAHKGELVAVLERDSVALAQAYLKGLAMEKEKIALNPRLWRSHNRAVARIERLIAYRQVQNLAKGRHNYSPRGEKK</sequence>
<comment type="caution">
    <text evidence="1">The sequence shown here is derived from an EMBL/GenBank/DDBJ whole genome shotgun (WGS) entry which is preliminary data.</text>
</comment>
<evidence type="ECO:0000313" key="1">
    <source>
        <dbReference type="EMBL" id="KKN77841.1"/>
    </source>
</evidence>
<name>A0A0F9VWL5_9ZZZZ</name>
<organism evidence="1">
    <name type="scientific">marine sediment metagenome</name>
    <dbReference type="NCBI Taxonomy" id="412755"/>
    <lineage>
        <taxon>unclassified sequences</taxon>
        <taxon>metagenomes</taxon>
        <taxon>ecological metagenomes</taxon>
    </lineage>
</organism>
<proteinExistence type="predicted"/>
<gene>
    <name evidence="1" type="ORF">LCGC14_0355780</name>
</gene>